<feature type="domain" description="Pyrrolo-quinoline quinone repeat" evidence="3">
    <location>
        <begin position="371"/>
        <end position="465"/>
    </location>
</feature>
<dbReference type="EMBL" id="LR586016">
    <property type="protein sequence ID" value="VIP00708.1"/>
    <property type="molecule type" value="Genomic_DNA"/>
</dbReference>
<dbReference type="AlphaFoldDB" id="A0A6C2YGS3"/>
<feature type="compositionally biased region" description="Basic and acidic residues" evidence="1">
    <location>
        <begin position="528"/>
        <end position="546"/>
    </location>
</feature>
<dbReference type="Proteomes" id="UP000464378">
    <property type="component" value="Chromosome"/>
</dbReference>
<feature type="chain" id="PRO_5036172678" description="Pyrrolo-quinoline quinone repeat domain-containing protein" evidence="2">
    <location>
        <begin position="23"/>
        <end position="546"/>
    </location>
</feature>
<keyword evidence="4" id="KW-0449">Lipoprotein</keyword>
<dbReference type="InParanoid" id="A0A6C2YGS3"/>
<evidence type="ECO:0000256" key="1">
    <source>
        <dbReference type="SAM" id="MobiDB-lite"/>
    </source>
</evidence>
<name>A0A6C2YGS3_9BACT</name>
<feature type="region of interest" description="Disordered" evidence="1">
    <location>
        <begin position="518"/>
        <end position="546"/>
    </location>
</feature>
<feature type="domain" description="Pyrrolo-quinoline quinone repeat" evidence="3">
    <location>
        <begin position="79"/>
        <end position="165"/>
    </location>
</feature>
<keyword evidence="5" id="KW-1185">Reference proteome</keyword>
<dbReference type="KEGG" id="tim:GMBLW1_32520"/>
<dbReference type="Gene3D" id="2.130.10.10">
    <property type="entry name" value="YVTN repeat-like/Quinoprotein amine dehydrogenase"/>
    <property type="match status" value="2"/>
</dbReference>
<dbReference type="InterPro" id="IPR011047">
    <property type="entry name" value="Quinoprotein_ADH-like_sf"/>
</dbReference>
<evidence type="ECO:0000313" key="4">
    <source>
        <dbReference type="EMBL" id="VIP00708.1"/>
    </source>
</evidence>
<feature type="compositionally biased region" description="Polar residues" evidence="1">
    <location>
        <begin position="176"/>
        <end position="188"/>
    </location>
</feature>
<dbReference type="SUPFAM" id="SSF50998">
    <property type="entry name" value="Quinoprotein alcohol dehydrogenase-like"/>
    <property type="match status" value="1"/>
</dbReference>
<evidence type="ECO:0000259" key="3">
    <source>
        <dbReference type="Pfam" id="PF13360"/>
    </source>
</evidence>
<dbReference type="EMBL" id="LR593887">
    <property type="protein sequence ID" value="VTR96834.1"/>
    <property type="molecule type" value="Genomic_DNA"/>
</dbReference>
<gene>
    <name evidence="4" type="ORF">GMBLW1_32520</name>
</gene>
<evidence type="ECO:0000313" key="5">
    <source>
        <dbReference type="Proteomes" id="UP000464378"/>
    </source>
</evidence>
<dbReference type="PANTHER" id="PTHR34512">
    <property type="entry name" value="CELL SURFACE PROTEIN"/>
    <property type="match status" value="1"/>
</dbReference>
<feature type="signal peptide" evidence="2">
    <location>
        <begin position="1"/>
        <end position="22"/>
    </location>
</feature>
<dbReference type="Pfam" id="PF13360">
    <property type="entry name" value="PQQ_2"/>
    <property type="match status" value="2"/>
</dbReference>
<protein>
    <recommendedName>
        <fullName evidence="3">Pyrrolo-quinoline quinone repeat domain-containing protein</fullName>
    </recommendedName>
</protein>
<sequence length="546" mass="59960">MRLGRAVLLATLWLLPVGATFADEYARLVTDPPALTAATLDRLNLTQSWRIKLPMDSRANGIALVQPLRDRLYVQMTSGSLVVLDASNGRYLWAASVGVPYTNIFPIAETDAYVYQVNGTRLYCYNRANGVLFFEMDMGSTPIVGPAARDNEVFVCLGDNSIYKLRLPVRGVLKQSTYRNGRKQSSQPEDLPLSPESRSPRFVGSNPIGGPTQFDSYTRPTRMRTIGSGSEGENKSPSLAVLPSLRPPYTVDTGSRTESIVILESLRQPYLPPRKGTRTPSIAVIPPSIARAETLNDIRGTNYGADKVWKYASPRRVTSSPLLTEIYLFAPITSTGALENEGRMIALTLDERVLDFSIDLDGQVPSALSRYGDTAYTSTLNAQTYAMEMNTGRILWRQPGGPYPEKPVASDRELFLGGHGIGIARLNRTTGETMWSFPLAGSIRAINPKFVYAANNRGKLFILDRNRSVGSIGVDLASLEIGQFPVPVVNEYDDRLYLAANDGTIISLHDRTYLDPVRLAPPPPVEAAPKKDAEAPMDAEPKKDDN</sequence>
<dbReference type="PANTHER" id="PTHR34512:SF30">
    <property type="entry name" value="OUTER MEMBRANE PROTEIN ASSEMBLY FACTOR BAMB"/>
    <property type="match status" value="1"/>
</dbReference>
<accession>A0A6C2YGS3</accession>
<organism evidence="4">
    <name type="scientific">Tuwongella immobilis</name>
    <dbReference type="NCBI Taxonomy" id="692036"/>
    <lineage>
        <taxon>Bacteria</taxon>
        <taxon>Pseudomonadati</taxon>
        <taxon>Planctomycetota</taxon>
        <taxon>Planctomycetia</taxon>
        <taxon>Gemmatales</taxon>
        <taxon>Gemmataceae</taxon>
        <taxon>Tuwongella</taxon>
    </lineage>
</organism>
<proteinExistence type="predicted"/>
<feature type="region of interest" description="Disordered" evidence="1">
    <location>
        <begin position="176"/>
        <end position="247"/>
    </location>
</feature>
<dbReference type="InterPro" id="IPR002372">
    <property type="entry name" value="PQQ_rpt_dom"/>
</dbReference>
<reference evidence="4" key="1">
    <citation type="submission" date="2019-04" db="EMBL/GenBank/DDBJ databases">
        <authorList>
            <consortium name="Science for Life Laboratories"/>
        </authorList>
    </citation>
    <scope>NUCLEOTIDE SEQUENCE</scope>
    <source>
        <strain evidence="4">MBLW1</strain>
    </source>
</reference>
<dbReference type="InterPro" id="IPR015943">
    <property type="entry name" value="WD40/YVTN_repeat-like_dom_sf"/>
</dbReference>
<dbReference type="RefSeq" id="WP_162655899.1">
    <property type="nucleotide sequence ID" value="NZ_LR593887.1"/>
</dbReference>
<evidence type="ECO:0000256" key="2">
    <source>
        <dbReference type="SAM" id="SignalP"/>
    </source>
</evidence>
<keyword evidence="2" id="KW-0732">Signal</keyword>